<reference evidence="1 2" key="1">
    <citation type="journal article" date="2019" name="G3 (Bethesda)">
        <title>Sequencing of a Wild Apple (Malus baccata) Genome Unravels the Differences Between Cultivated and Wild Apple Species Regarding Disease Resistance and Cold Tolerance.</title>
        <authorList>
            <person name="Chen X."/>
        </authorList>
    </citation>
    <scope>NUCLEOTIDE SEQUENCE [LARGE SCALE GENOMIC DNA]</scope>
    <source>
        <strain evidence="2">cv. Shandingzi</strain>
        <tissue evidence="1">Leaves</tissue>
    </source>
</reference>
<accession>A0A540KVG4</accession>
<protein>
    <recommendedName>
        <fullName evidence="3">RNase H type-1 domain-containing protein</fullName>
    </recommendedName>
</protein>
<organism evidence="1 2">
    <name type="scientific">Malus baccata</name>
    <name type="common">Siberian crab apple</name>
    <name type="synonym">Pyrus baccata</name>
    <dbReference type="NCBI Taxonomy" id="106549"/>
    <lineage>
        <taxon>Eukaryota</taxon>
        <taxon>Viridiplantae</taxon>
        <taxon>Streptophyta</taxon>
        <taxon>Embryophyta</taxon>
        <taxon>Tracheophyta</taxon>
        <taxon>Spermatophyta</taxon>
        <taxon>Magnoliopsida</taxon>
        <taxon>eudicotyledons</taxon>
        <taxon>Gunneridae</taxon>
        <taxon>Pentapetalae</taxon>
        <taxon>rosids</taxon>
        <taxon>fabids</taxon>
        <taxon>Rosales</taxon>
        <taxon>Rosaceae</taxon>
        <taxon>Amygdaloideae</taxon>
        <taxon>Maleae</taxon>
        <taxon>Malus</taxon>
    </lineage>
</organism>
<dbReference type="STRING" id="106549.A0A540KVG4"/>
<gene>
    <name evidence="1" type="ORF">C1H46_036222</name>
</gene>
<dbReference type="Proteomes" id="UP000315295">
    <property type="component" value="Unassembled WGS sequence"/>
</dbReference>
<evidence type="ECO:0000313" key="1">
    <source>
        <dbReference type="EMBL" id="TQD78221.1"/>
    </source>
</evidence>
<comment type="caution">
    <text evidence="1">The sequence shown here is derived from an EMBL/GenBank/DDBJ whole genome shotgun (WGS) entry which is preliminary data.</text>
</comment>
<dbReference type="EMBL" id="VIEB01000918">
    <property type="protein sequence ID" value="TQD78221.1"/>
    <property type="molecule type" value="Genomic_DNA"/>
</dbReference>
<name>A0A540KVG4_MALBA</name>
<evidence type="ECO:0000313" key="2">
    <source>
        <dbReference type="Proteomes" id="UP000315295"/>
    </source>
</evidence>
<dbReference type="AlphaFoldDB" id="A0A540KVG4"/>
<evidence type="ECO:0008006" key="3">
    <source>
        <dbReference type="Google" id="ProtNLM"/>
    </source>
</evidence>
<sequence>MDGKKAVDSILDVEDDRGVDGNLVEEIKLLKNCFRSFACQWQPRAANMAAYSVTQFALRCKEIMAWIEEAPPWLMAILEVESEDCYTRWGVFEVFVCHCFIFQSIYPKCVMLY</sequence>
<keyword evidence="2" id="KW-1185">Reference proteome</keyword>
<proteinExistence type="predicted"/>